<organism evidence="5 6">
    <name type="scientific">Drosophila mauritiana</name>
    <name type="common">Fruit fly</name>
    <dbReference type="NCBI Taxonomy" id="7226"/>
    <lineage>
        <taxon>Eukaryota</taxon>
        <taxon>Metazoa</taxon>
        <taxon>Ecdysozoa</taxon>
        <taxon>Arthropoda</taxon>
        <taxon>Hexapoda</taxon>
        <taxon>Insecta</taxon>
        <taxon>Pterygota</taxon>
        <taxon>Neoptera</taxon>
        <taxon>Endopterygota</taxon>
        <taxon>Diptera</taxon>
        <taxon>Brachycera</taxon>
        <taxon>Muscomorpha</taxon>
        <taxon>Ephydroidea</taxon>
        <taxon>Drosophilidae</taxon>
        <taxon>Drosophila</taxon>
        <taxon>Sophophora</taxon>
    </lineage>
</organism>
<reference evidence="6" key="1">
    <citation type="submission" date="2025-08" db="UniProtKB">
        <authorList>
            <consortium name="RefSeq"/>
        </authorList>
    </citation>
    <scope>IDENTIFICATION</scope>
    <source>
        <strain evidence="6">Mau12</strain>
        <tissue evidence="6">Whole Body</tissue>
    </source>
</reference>
<evidence type="ECO:0000259" key="4">
    <source>
        <dbReference type="PROSITE" id="PS50240"/>
    </source>
</evidence>
<dbReference type="SMART" id="SM00020">
    <property type="entry name" value="Tryp_SPc"/>
    <property type="match status" value="1"/>
</dbReference>
<evidence type="ECO:0000256" key="3">
    <source>
        <dbReference type="SAM" id="SignalP"/>
    </source>
</evidence>
<feature type="chain" id="PRO_5027774492" evidence="3">
    <location>
        <begin position="20"/>
        <end position="279"/>
    </location>
</feature>
<dbReference type="GeneID" id="117143953"/>
<evidence type="ECO:0000256" key="1">
    <source>
        <dbReference type="ARBA" id="ARBA00023157"/>
    </source>
</evidence>
<evidence type="ECO:0000313" key="6">
    <source>
        <dbReference type="RefSeq" id="XP_033164778.1"/>
    </source>
</evidence>
<comment type="similarity">
    <text evidence="2">Belongs to the peptidase S1 family. CLIP subfamily.</text>
</comment>
<dbReference type="InterPro" id="IPR001254">
    <property type="entry name" value="Trypsin_dom"/>
</dbReference>
<sequence>MTVTEVLLVMLVMPTGIIAEVQRCGRLLENQLYNDKTFAEQDEHPWLGRILYRDANQSTTSYRCTVVLLNPRHGLAPALCVDGRSIRENTPFAVMLGGPECSSGGTFEIDEIFVPPNYTHTRYEFDFAVIRLRKEVPFAQHIQPICLPQSGEFAPTLAGQNVEVIGFEVRTNDTSSLRRKTSAHLVVHSVCEEQYKHISPHLICGYVRGAALQPGAILAGVRLVNGEPRQYYLIGHLLAKFDSLVSGADLFMYIAPYRNWIEARINGLNEGRISLKAPT</sequence>
<protein>
    <submittedName>
        <fullName evidence="6">Vitamin K-dependent protein C-like</fullName>
    </submittedName>
</protein>
<dbReference type="Gene3D" id="2.40.10.10">
    <property type="entry name" value="Trypsin-like serine proteases"/>
    <property type="match status" value="1"/>
</dbReference>
<keyword evidence="5" id="KW-1185">Reference proteome</keyword>
<proteinExistence type="inferred from homology"/>
<accession>A0A6P8K7H2</accession>
<evidence type="ECO:0000256" key="2">
    <source>
        <dbReference type="ARBA" id="ARBA00024195"/>
    </source>
</evidence>
<feature type="signal peptide" evidence="3">
    <location>
        <begin position="1"/>
        <end position="19"/>
    </location>
</feature>
<dbReference type="Proteomes" id="UP000515162">
    <property type="component" value="Chromosome 3R"/>
</dbReference>
<keyword evidence="1" id="KW-1015">Disulfide bond</keyword>
<dbReference type="SUPFAM" id="SSF50494">
    <property type="entry name" value="Trypsin-like serine proteases"/>
    <property type="match status" value="1"/>
</dbReference>
<gene>
    <name evidence="6" type="primary">LOC117143953</name>
</gene>
<dbReference type="PROSITE" id="PS50240">
    <property type="entry name" value="TRYPSIN_DOM"/>
    <property type="match status" value="1"/>
</dbReference>
<evidence type="ECO:0000313" key="5">
    <source>
        <dbReference type="Proteomes" id="UP000515162"/>
    </source>
</evidence>
<dbReference type="Pfam" id="PF00089">
    <property type="entry name" value="Trypsin"/>
    <property type="match status" value="1"/>
</dbReference>
<dbReference type="InterPro" id="IPR051487">
    <property type="entry name" value="Ser/Thr_Proteases_Immune/Dev"/>
</dbReference>
<dbReference type="InterPro" id="IPR009003">
    <property type="entry name" value="Peptidase_S1_PA"/>
</dbReference>
<dbReference type="InterPro" id="IPR043504">
    <property type="entry name" value="Peptidase_S1_PA_chymotrypsin"/>
</dbReference>
<name>A0A6P8K7H2_DROMA</name>
<dbReference type="AlphaFoldDB" id="A0A6P8K7H2"/>
<dbReference type="RefSeq" id="XP_033164778.1">
    <property type="nucleotide sequence ID" value="XM_033308887.1"/>
</dbReference>
<dbReference type="GO" id="GO:0006508">
    <property type="term" value="P:proteolysis"/>
    <property type="evidence" value="ECO:0007669"/>
    <property type="project" value="InterPro"/>
</dbReference>
<dbReference type="GO" id="GO:0004252">
    <property type="term" value="F:serine-type endopeptidase activity"/>
    <property type="evidence" value="ECO:0007669"/>
    <property type="project" value="InterPro"/>
</dbReference>
<keyword evidence="3" id="KW-0732">Signal</keyword>
<dbReference type="PANTHER" id="PTHR24256">
    <property type="entry name" value="TRYPTASE-RELATED"/>
    <property type="match status" value="1"/>
</dbReference>
<feature type="domain" description="Peptidase S1" evidence="4">
    <location>
        <begin position="32"/>
        <end position="266"/>
    </location>
</feature>